<organism evidence="3 4">
    <name type="scientific">Liquorilactobacillus oeni DSM 19972</name>
    <dbReference type="NCBI Taxonomy" id="1423777"/>
    <lineage>
        <taxon>Bacteria</taxon>
        <taxon>Bacillati</taxon>
        <taxon>Bacillota</taxon>
        <taxon>Bacilli</taxon>
        <taxon>Lactobacillales</taxon>
        <taxon>Lactobacillaceae</taxon>
        <taxon>Liquorilactobacillus</taxon>
    </lineage>
</organism>
<feature type="compositionally biased region" description="Basic and acidic residues" evidence="1">
    <location>
        <begin position="28"/>
        <end position="43"/>
    </location>
</feature>
<reference evidence="3 4" key="1">
    <citation type="journal article" date="2015" name="Genome Announc.">
        <title>Expanding the biotechnology potential of lactobacilli through comparative genomics of 213 strains and associated genera.</title>
        <authorList>
            <person name="Sun Z."/>
            <person name="Harris H.M."/>
            <person name="McCann A."/>
            <person name="Guo C."/>
            <person name="Argimon S."/>
            <person name="Zhang W."/>
            <person name="Yang X."/>
            <person name="Jeffery I.B."/>
            <person name="Cooney J.C."/>
            <person name="Kagawa T.F."/>
            <person name="Liu W."/>
            <person name="Song Y."/>
            <person name="Salvetti E."/>
            <person name="Wrobel A."/>
            <person name="Rasinkangas P."/>
            <person name="Parkhill J."/>
            <person name="Rea M.C."/>
            <person name="O'Sullivan O."/>
            <person name="Ritari J."/>
            <person name="Douillard F.P."/>
            <person name="Paul Ross R."/>
            <person name="Yang R."/>
            <person name="Briner A.E."/>
            <person name="Felis G.E."/>
            <person name="de Vos W.M."/>
            <person name="Barrangou R."/>
            <person name="Klaenhammer T.R."/>
            <person name="Caufield P.W."/>
            <person name="Cui Y."/>
            <person name="Zhang H."/>
            <person name="O'Toole P.W."/>
        </authorList>
    </citation>
    <scope>NUCLEOTIDE SEQUENCE [LARGE SCALE GENOMIC DNA]</scope>
    <source>
        <strain evidence="3 4">DSM 19972</strain>
    </source>
</reference>
<dbReference type="PATRIC" id="fig|1423777.3.peg.903"/>
<evidence type="ECO:0008006" key="5">
    <source>
        <dbReference type="Google" id="ProtNLM"/>
    </source>
</evidence>
<feature type="transmembrane region" description="Helical" evidence="2">
    <location>
        <begin position="154"/>
        <end position="177"/>
    </location>
</feature>
<accession>A0A0R1MCB8</accession>
<evidence type="ECO:0000256" key="1">
    <source>
        <dbReference type="SAM" id="MobiDB-lite"/>
    </source>
</evidence>
<feature type="transmembrane region" description="Helical" evidence="2">
    <location>
        <begin position="189"/>
        <end position="210"/>
    </location>
</feature>
<gene>
    <name evidence="3" type="ORF">FD46_GL000881</name>
</gene>
<keyword evidence="4" id="KW-1185">Reference proteome</keyword>
<sequence>MGESVGQDSNENENKKRNENVAKQQSETLKEKKRESFTEDKDSFAGLTKRNEDYMFRLNRHLEEEGVSEEKRKEAIEQMTVELLEKQKQGVVAAKYYGTVSERAQEIISGPKKVQAPPAFWKIALDNGLMIFTLFCVMYAALTQFAVKTGQTNSGILTLVVTSVFAGVGMAYFYRIAAQRRSGAKKMPFWKVILLSLIFMVVWVAVYTITDNIPLLNRPLPVIAYAILAVLSYGSRYLLKKKLNIPSKPF</sequence>
<dbReference type="Pfam" id="PF06570">
    <property type="entry name" value="DUF1129"/>
    <property type="match status" value="1"/>
</dbReference>
<dbReference type="STRING" id="1423777.FD46_GL000881"/>
<keyword evidence="2" id="KW-0812">Transmembrane</keyword>
<dbReference type="Proteomes" id="UP000051686">
    <property type="component" value="Unassembled WGS sequence"/>
</dbReference>
<comment type="caution">
    <text evidence="3">The sequence shown here is derived from an EMBL/GenBank/DDBJ whole genome shotgun (WGS) entry which is preliminary data.</text>
</comment>
<keyword evidence="2" id="KW-0472">Membrane</keyword>
<evidence type="ECO:0000256" key="2">
    <source>
        <dbReference type="SAM" id="Phobius"/>
    </source>
</evidence>
<dbReference type="EMBL" id="AZEH01000025">
    <property type="protein sequence ID" value="KRL05465.1"/>
    <property type="molecule type" value="Genomic_DNA"/>
</dbReference>
<feature type="region of interest" description="Disordered" evidence="1">
    <location>
        <begin position="1"/>
        <end position="43"/>
    </location>
</feature>
<evidence type="ECO:0000313" key="4">
    <source>
        <dbReference type="Proteomes" id="UP000051686"/>
    </source>
</evidence>
<dbReference type="AlphaFoldDB" id="A0A0R1MCB8"/>
<dbReference type="SUPFAM" id="SSF103473">
    <property type="entry name" value="MFS general substrate transporter"/>
    <property type="match status" value="1"/>
</dbReference>
<dbReference type="InterPro" id="IPR036259">
    <property type="entry name" value="MFS_trans_sf"/>
</dbReference>
<feature type="transmembrane region" description="Helical" evidence="2">
    <location>
        <begin position="119"/>
        <end position="142"/>
    </location>
</feature>
<protein>
    <recommendedName>
        <fullName evidence="5">Integral membrane protein</fullName>
    </recommendedName>
</protein>
<name>A0A0R1MCB8_9LACO</name>
<dbReference type="PIRSF" id="PIRSF033111">
    <property type="entry name" value="UCP033111"/>
    <property type="match status" value="1"/>
</dbReference>
<proteinExistence type="predicted"/>
<keyword evidence="2" id="KW-1133">Transmembrane helix</keyword>
<feature type="transmembrane region" description="Helical" evidence="2">
    <location>
        <begin position="222"/>
        <end position="239"/>
    </location>
</feature>
<evidence type="ECO:0000313" key="3">
    <source>
        <dbReference type="EMBL" id="KRL05465.1"/>
    </source>
</evidence>
<dbReference type="InterPro" id="IPR009214">
    <property type="entry name" value="DUF1129"/>
</dbReference>